<evidence type="ECO:0000313" key="4">
    <source>
        <dbReference type="Proteomes" id="UP000451565"/>
    </source>
</evidence>
<dbReference type="EMBL" id="WINI01000009">
    <property type="protein sequence ID" value="MQR02440.1"/>
    <property type="molecule type" value="Genomic_DNA"/>
</dbReference>
<dbReference type="CDD" id="cd01014">
    <property type="entry name" value="nicotinamidase_related"/>
    <property type="match status" value="1"/>
</dbReference>
<name>A0A843YTB1_9BURK</name>
<sequence length="198" mass="22166">MTSTVKHTNTGINMNNTAVLVIDVQFGLISTPPEAYRWQEVRQNINALLGSARDHGFPVIFIQHDSAIGTIVEPFSEGWQLHPDVHRCDSDQIIRKTASDAFHETPLLSSLEKLQIKRLLITGYATEFCVDTTVRRAASLGFETILVADAHTTKDRPFLQAEQIIAHHNWVLQNIASPSQPIQVKNLGELDLHALRDQ</sequence>
<evidence type="ECO:0000256" key="1">
    <source>
        <dbReference type="ARBA" id="ARBA00022801"/>
    </source>
</evidence>
<feature type="domain" description="Isochorismatase-like" evidence="2">
    <location>
        <begin position="17"/>
        <end position="156"/>
    </location>
</feature>
<dbReference type="Gene3D" id="3.40.50.850">
    <property type="entry name" value="Isochorismatase-like"/>
    <property type="match status" value="1"/>
</dbReference>
<dbReference type="InterPro" id="IPR050272">
    <property type="entry name" value="Isochorismatase-like_hydrls"/>
</dbReference>
<evidence type="ECO:0000313" key="3">
    <source>
        <dbReference type="EMBL" id="MQR02440.1"/>
    </source>
</evidence>
<dbReference type="RefSeq" id="WP_153236065.1">
    <property type="nucleotide sequence ID" value="NZ_WINI01000009.1"/>
</dbReference>
<dbReference type="OrthoDB" id="1157330at2"/>
<dbReference type="InterPro" id="IPR000868">
    <property type="entry name" value="Isochorismatase-like_dom"/>
</dbReference>
<reference evidence="3 4" key="1">
    <citation type="submission" date="2019-10" db="EMBL/GenBank/DDBJ databases">
        <title>Glaciimonas soli sp. nov., a psychrophilic bacterium isolated from the forest soil of a high elevation mountain in Taiwan.</title>
        <authorList>
            <person name="Wang L.-T."/>
            <person name="Shieh W.Y."/>
        </authorList>
    </citation>
    <scope>NUCLEOTIDE SEQUENCE [LARGE SCALE GENOMIC DNA]</scope>
    <source>
        <strain evidence="3 4">GS1</strain>
    </source>
</reference>
<comment type="caution">
    <text evidence="3">The sequence shown here is derived from an EMBL/GenBank/DDBJ whole genome shotgun (WGS) entry which is preliminary data.</text>
</comment>
<dbReference type="Pfam" id="PF00857">
    <property type="entry name" value="Isochorismatase"/>
    <property type="match status" value="1"/>
</dbReference>
<dbReference type="SUPFAM" id="SSF52499">
    <property type="entry name" value="Isochorismatase-like hydrolases"/>
    <property type="match status" value="1"/>
</dbReference>
<dbReference type="Proteomes" id="UP000451565">
    <property type="component" value="Unassembled WGS sequence"/>
</dbReference>
<proteinExistence type="predicted"/>
<keyword evidence="1" id="KW-0378">Hydrolase</keyword>
<organism evidence="3 4">
    <name type="scientific">Glaciimonas soli</name>
    <dbReference type="NCBI Taxonomy" id="2590999"/>
    <lineage>
        <taxon>Bacteria</taxon>
        <taxon>Pseudomonadati</taxon>
        <taxon>Pseudomonadota</taxon>
        <taxon>Betaproteobacteria</taxon>
        <taxon>Burkholderiales</taxon>
        <taxon>Oxalobacteraceae</taxon>
        <taxon>Glaciimonas</taxon>
    </lineage>
</organism>
<gene>
    <name evidence="3" type="ORF">GEV47_17320</name>
</gene>
<dbReference type="InterPro" id="IPR036380">
    <property type="entry name" value="Isochorismatase-like_sf"/>
</dbReference>
<evidence type="ECO:0000259" key="2">
    <source>
        <dbReference type="Pfam" id="PF00857"/>
    </source>
</evidence>
<keyword evidence="4" id="KW-1185">Reference proteome</keyword>
<protein>
    <submittedName>
        <fullName evidence="3">Isochorismatase family protein</fullName>
    </submittedName>
</protein>
<dbReference type="AlphaFoldDB" id="A0A843YTB1"/>
<dbReference type="GO" id="GO:0016787">
    <property type="term" value="F:hydrolase activity"/>
    <property type="evidence" value="ECO:0007669"/>
    <property type="project" value="UniProtKB-KW"/>
</dbReference>
<dbReference type="PANTHER" id="PTHR43540">
    <property type="entry name" value="PEROXYUREIDOACRYLATE/UREIDOACRYLATE AMIDOHYDROLASE-RELATED"/>
    <property type="match status" value="1"/>
</dbReference>
<dbReference type="PANTHER" id="PTHR43540:SF14">
    <property type="entry name" value="ISOCHORISMATASE"/>
    <property type="match status" value="1"/>
</dbReference>
<accession>A0A843YTB1</accession>